<dbReference type="InterPro" id="IPR051673">
    <property type="entry name" value="SSDNA_exonuclease_RecJ"/>
</dbReference>
<keyword evidence="5 11" id="KW-0269">Exonuclease</keyword>
<feature type="domain" description="RecJ OB" evidence="10">
    <location>
        <begin position="451"/>
        <end position="553"/>
    </location>
</feature>
<gene>
    <name evidence="11" type="primary">recJ</name>
    <name evidence="11" type="ORF">ACFODW_08895</name>
</gene>
<keyword evidence="3" id="KW-0540">Nuclease</keyword>
<feature type="coiled-coil region" evidence="6">
    <location>
        <begin position="305"/>
        <end position="332"/>
    </location>
</feature>
<dbReference type="Pfam" id="PF10141">
    <property type="entry name" value="ssDNA-exonuc_C"/>
    <property type="match status" value="1"/>
</dbReference>
<dbReference type="PANTHER" id="PTHR30255:SF2">
    <property type="entry name" value="SINGLE-STRANDED-DNA-SPECIFIC EXONUCLEASE RECJ"/>
    <property type="match status" value="1"/>
</dbReference>
<evidence type="ECO:0000256" key="2">
    <source>
        <dbReference type="ARBA" id="ARBA00019841"/>
    </source>
</evidence>
<dbReference type="InterPro" id="IPR001667">
    <property type="entry name" value="DDH_dom"/>
</dbReference>
<dbReference type="Pfam" id="PF02272">
    <property type="entry name" value="DHHA1"/>
    <property type="match status" value="1"/>
</dbReference>
<dbReference type="InterPro" id="IPR041122">
    <property type="entry name" value="RecJ_OB"/>
</dbReference>
<dbReference type="InterPro" id="IPR038763">
    <property type="entry name" value="DHH_sf"/>
</dbReference>
<dbReference type="Gene3D" id="3.90.1640.30">
    <property type="match status" value="1"/>
</dbReference>
<dbReference type="Gene3D" id="3.10.310.30">
    <property type="match status" value="1"/>
</dbReference>
<evidence type="ECO:0000313" key="11">
    <source>
        <dbReference type="EMBL" id="MFC2948456.1"/>
    </source>
</evidence>
<evidence type="ECO:0000259" key="9">
    <source>
        <dbReference type="Pfam" id="PF10141"/>
    </source>
</evidence>
<dbReference type="PANTHER" id="PTHR30255">
    <property type="entry name" value="SINGLE-STRANDED-DNA-SPECIFIC EXONUCLEASE RECJ"/>
    <property type="match status" value="1"/>
</dbReference>
<evidence type="ECO:0000256" key="4">
    <source>
        <dbReference type="ARBA" id="ARBA00022801"/>
    </source>
</evidence>
<organism evidence="11 12">
    <name type="scientific">Virgibacillus sediminis</name>
    <dbReference type="NCBI Taxonomy" id="202260"/>
    <lineage>
        <taxon>Bacteria</taxon>
        <taxon>Bacillati</taxon>
        <taxon>Bacillota</taxon>
        <taxon>Bacilli</taxon>
        <taxon>Bacillales</taxon>
        <taxon>Bacillaceae</taxon>
        <taxon>Virgibacillus</taxon>
    </lineage>
</organism>
<proteinExistence type="inferred from homology"/>
<keyword evidence="12" id="KW-1185">Reference proteome</keyword>
<reference evidence="12" key="1">
    <citation type="journal article" date="2019" name="Int. J. Syst. Evol. Microbiol.">
        <title>The Global Catalogue of Microorganisms (GCM) 10K type strain sequencing project: providing services to taxonomists for standard genome sequencing and annotation.</title>
        <authorList>
            <consortium name="The Broad Institute Genomics Platform"/>
            <consortium name="The Broad Institute Genome Sequencing Center for Infectious Disease"/>
            <person name="Wu L."/>
            <person name="Ma J."/>
        </authorList>
    </citation>
    <scope>NUCLEOTIDE SEQUENCE [LARGE SCALE GENOMIC DNA]</scope>
    <source>
        <strain evidence="12">KCTC 13193</strain>
    </source>
</reference>
<feature type="domain" description="Single-stranded-DNA-specific exonuclease RecJ C-terminal" evidence="9">
    <location>
        <begin position="560"/>
        <end position="753"/>
    </location>
</feature>
<evidence type="ECO:0000256" key="5">
    <source>
        <dbReference type="ARBA" id="ARBA00022839"/>
    </source>
</evidence>
<dbReference type="GO" id="GO:0004527">
    <property type="term" value="F:exonuclease activity"/>
    <property type="evidence" value="ECO:0007669"/>
    <property type="project" value="UniProtKB-KW"/>
</dbReference>
<evidence type="ECO:0000259" key="10">
    <source>
        <dbReference type="Pfam" id="PF17768"/>
    </source>
</evidence>
<keyword evidence="4" id="KW-0378">Hydrolase</keyword>
<dbReference type="InterPro" id="IPR003156">
    <property type="entry name" value="DHHA1_dom"/>
</dbReference>
<dbReference type="SUPFAM" id="SSF64182">
    <property type="entry name" value="DHH phosphoesterases"/>
    <property type="match status" value="1"/>
</dbReference>
<evidence type="ECO:0000259" key="7">
    <source>
        <dbReference type="Pfam" id="PF01368"/>
    </source>
</evidence>
<dbReference type="Pfam" id="PF17768">
    <property type="entry name" value="RecJ_OB"/>
    <property type="match status" value="1"/>
</dbReference>
<evidence type="ECO:0000256" key="1">
    <source>
        <dbReference type="ARBA" id="ARBA00005915"/>
    </source>
</evidence>
<comment type="similarity">
    <text evidence="1">Belongs to the RecJ family.</text>
</comment>
<evidence type="ECO:0000259" key="8">
    <source>
        <dbReference type="Pfam" id="PF02272"/>
    </source>
</evidence>
<sequence length="771" mass="87402">MLQSKANWKIKELQGDMDLWMDDTLDISPVVRELLLQRGITTAEEAAIFLSPDVKNLHNPSDLDSITEACARVYRAVENQERILVYGDYDADGVSSTAVMLKALREIGADCDFYIPNRFTEGYGPNENAFKEAYKEGFQLIITVDNGIAGVHEAEIMKQLGVDLIVTDHHEVQAELPDAYAILHPKCSPSYPFQELAGVGVAFKFAEQLLGYFPENLLEFVALGTIADLVPLVNENRILVYHGLRQLSVTSNPGLRALKHVCKIEGNVTEEDVGFLIAPRVNAVGRLQNADLAVQLLMTEDDLEAAKIAEEIDQINQERQKIVNKIAKEAEKMADRNSGVLVVAKEGWNEGVLGIVASKLVRKFDRPAIVLAVKPETGEVKGSARSIPAFDLFKNCMEIRGYFTHFGGHAQAAGMTLPTENLPIIRKELDRLIAEQLTEDDFKQEIEISRELTLPEISEELVTEVSRLAPFGMKNPKPVFQIKEVPADARQIGGGKDHLKLQFKREKYLLETIGFGMGNLFPHISPGTPVTVAGELGINEWNGNRKVQLVMRDMKIEERQLFDYRGKRRKEMLPFMEDRKNLAVGTSGSLLPPEVEEITYQANMDELPDADVLYIFQLPENLEQLKEIVRTVKPDDIYACYHIEDSMYLSSFPTREDFKWFYGLILKKKIIHLEDDIPAITRVKSWTKERILFMSKVFFELGFVKMEKGLIEAVPNPEKKDLKESSAYQNRLERSNIEKILYYSNLEDLKRWFEHCMDDVGRPKEEQTYGL</sequence>
<dbReference type="RefSeq" id="WP_390305464.1">
    <property type="nucleotide sequence ID" value="NZ_JBHRRZ010000015.1"/>
</dbReference>
<dbReference type="NCBIfam" id="TIGR00644">
    <property type="entry name" value="recJ"/>
    <property type="match status" value="1"/>
</dbReference>
<evidence type="ECO:0000256" key="3">
    <source>
        <dbReference type="ARBA" id="ARBA00022722"/>
    </source>
</evidence>
<name>A0ABV7A617_9BACI</name>
<comment type="caution">
    <text evidence="11">The sequence shown here is derived from an EMBL/GenBank/DDBJ whole genome shotgun (WGS) entry which is preliminary data.</text>
</comment>
<dbReference type="Proteomes" id="UP001595387">
    <property type="component" value="Unassembled WGS sequence"/>
</dbReference>
<dbReference type="InterPro" id="IPR004610">
    <property type="entry name" value="RecJ"/>
</dbReference>
<feature type="domain" description="DHHA1" evidence="8">
    <location>
        <begin position="339"/>
        <end position="435"/>
    </location>
</feature>
<protein>
    <recommendedName>
        <fullName evidence="2">Single-stranded-DNA-specific exonuclease RecJ</fullName>
    </recommendedName>
</protein>
<keyword evidence="6" id="KW-0175">Coiled coil</keyword>
<accession>A0ABV7A617</accession>
<dbReference type="InterPro" id="IPR018779">
    <property type="entry name" value="RecJ_C"/>
</dbReference>
<dbReference type="Pfam" id="PF01368">
    <property type="entry name" value="DHH"/>
    <property type="match status" value="1"/>
</dbReference>
<evidence type="ECO:0000313" key="12">
    <source>
        <dbReference type="Proteomes" id="UP001595387"/>
    </source>
</evidence>
<feature type="domain" description="DDH" evidence="7">
    <location>
        <begin position="82"/>
        <end position="225"/>
    </location>
</feature>
<dbReference type="EMBL" id="JBHRRZ010000015">
    <property type="protein sequence ID" value="MFC2948456.1"/>
    <property type="molecule type" value="Genomic_DNA"/>
</dbReference>
<evidence type="ECO:0000256" key="6">
    <source>
        <dbReference type="SAM" id="Coils"/>
    </source>
</evidence>